<organism evidence="3 4">
    <name type="scientific">Xylanibacter ruminicola</name>
    <name type="common">Prevotella ruminicola</name>
    <dbReference type="NCBI Taxonomy" id="839"/>
    <lineage>
        <taxon>Bacteria</taxon>
        <taxon>Pseudomonadati</taxon>
        <taxon>Bacteroidota</taxon>
        <taxon>Bacteroidia</taxon>
        <taxon>Bacteroidales</taxon>
        <taxon>Prevotellaceae</taxon>
        <taxon>Xylanibacter</taxon>
    </lineage>
</organism>
<evidence type="ECO:0000256" key="1">
    <source>
        <dbReference type="SAM" id="MobiDB-lite"/>
    </source>
</evidence>
<sequence length="148" mass="17958">MMLMAMMMVMTVTANAMSYKTAKKEALFLSDKMAYELNLTPAQYDDVYDINLDYMMSLNSRGDVYGSWWDRRDAKLRCVLTPWQYDRYRGLNHFYRPVMWKSGRWAFAVYAHYKRGHFYNHHPKPHHRHDPRHAPHHRHEPRHHGPHR</sequence>
<dbReference type="AlphaFoldDB" id="A0A1H5SE65"/>
<feature type="region of interest" description="Disordered" evidence="1">
    <location>
        <begin position="121"/>
        <end position="148"/>
    </location>
</feature>
<evidence type="ECO:0000313" key="4">
    <source>
        <dbReference type="Proteomes" id="UP000236735"/>
    </source>
</evidence>
<dbReference type="EMBL" id="FNUV01000001">
    <property type="protein sequence ID" value="SEF48963.1"/>
    <property type="molecule type" value="Genomic_DNA"/>
</dbReference>
<reference evidence="3 4" key="1">
    <citation type="submission" date="2016-10" db="EMBL/GenBank/DDBJ databases">
        <authorList>
            <person name="de Groot N.N."/>
        </authorList>
    </citation>
    <scope>NUCLEOTIDE SEQUENCE [LARGE SCALE GENOMIC DNA]</scope>
    <source>
        <strain evidence="3 4">AR32</strain>
    </source>
</reference>
<keyword evidence="2" id="KW-0732">Signal</keyword>
<feature type="signal peptide" evidence="2">
    <location>
        <begin position="1"/>
        <end position="16"/>
    </location>
</feature>
<feature type="chain" id="PRO_5009283939" evidence="2">
    <location>
        <begin position="17"/>
        <end position="148"/>
    </location>
</feature>
<dbReference type="Proteomes" id="UP000236735">
    <property type="component" value="Unassembled WGS sequence"/>
</dbReference>
<evidence type="ECO:0000313" key="3">
    <source>
        <dbReference type="EMBL" id="SEF48963.1"/>
    </source>
</evidence>
<name>A0A1H5SE65_XYLRU</name>
<proteinExistence type="predicted"/>
<evidence type="ECO:0000256" key="2">
    <source>
        <dbReference type="SAM" id="SignalP"/>
    </source>
</evidence>
<accession>A0A1H5SE65</accession>
<protein>
    <submittedName>
        <fullName evidence="3">Uncharacterized protein</fullName>
    </submittedName>
</protein>
<gene>
    <name evidence="3" type="ORF">SAMN05216354_0647</name>
</gene>